<gene>
    <name evidence="2" type="ORF">NH397_05840</name>
</gene>
<keyword evidence="3" id="KW-1185">Reference proteome</keyword>
<name>A0ABY5B3Z7_CLOSE</name>
<sequence>MKLVQILLIIAVGVIMAIIDVMPYLESYKKINKHEKRLQNDDEKN</sequence>
<organism evidence="2 3">
    <name type="scientific">Clostridium septicum</name>
    <dbReference type="NCBI Taxonomy" id="1504"/>
    <lineage>
        <taxon>Bacteria</taxon>
        <taxon>Bacillati</taxon>
        <taxon>Bacillota</taxon>
        <taxon>Clostridia</taxon>
        <taxon>Eubacteriales</taxon>
        <taxon>Clostridiaceae</taxon>
        <taxon>Clostridium</taxon>
    </lineage>
</organism>
<dbReference type="Proteomes" id="UP001055437">
    <property type="component" value="Chromosome"/>
</dbReference>
<feature type="transmembrane region" description="Helical" evidence="1">
    <location>
        <begin position="6"/>
        <end position="25"/>
    </location>
</feature>
<evidence type="ECO:0000256" key="1">
    <source>
        <dbReference type="SAM" id="Phobius"/>
    </source>
</evidence>
<dbReference type="RefSeq" id="WP_162925994.1">
    <property type="nucleotide sequence ID" value="NZ_CABMIZ010000028.1"/>
</dbReference>
<reference evidence="2" key="1">
    <citation type="submission" date="2022-06" db="EMBL/GenBank/DDBJ databases">
        <authorList>
            <person name="Holder M.E."/>
            <person name="Ajami N.J."/>
            <person name="Petrosino J.F."/>
        </authorList>
    </citation>
    <scope>NUCLEOTIDE SEQUENCE</scope>
    <source>
        <strain evidence="2">RMA 8861</strain>
    </source>
</reference>
<proteinExistence type="predicted"/>
<keyword evidence="1" id="KW-1133">Transmembrane helix</keyword>
<evidence type="ECO:0000313" key="2">
    <source>
        <dbReference type="EMBL" id="USS01949.1"/>
    </source>
</evidence>
<keyword evidence="1" id="KW-0472">Membrane</keyword>
<keyword evidence="1" id="KW-0812">Transmembrane</keyword>
<evidence type="ECO:0008006" key="4">
    <source>
        <dbReference type="Google" id="ProtNLM"/>
    </source>
</evidence>
<dbReference type="GeneID" id="303562196"/>
<protein>
    <recommendedName>
        <fullName evidence="4">Cyclic lactone autoinducer peptide</fullName>
    </recommendedName>
</protein>
<accession>A0ABY5B3Z7</accession>
<evidence type="ECO:0000313" key="3">
    <source>
        <dbReference type="Proteomes" id="UP001055437"/>
    </source>
</evidence>
<dbReference type="EMBL" id="CP099799">
    <property type="protein sequence ID" value="USS01949.1"/>
    <property type="molecule type" value="Genomic_DNA"/>
</dbReference>